<feature type="transmembrane region" description="Helical" evidence="7">
    <location>
        <begin position="225"/>
        <end position="245"/>
    </location>
</feature>
<protein>
    <submittedName>
        <fullName evidence="9">ABC transporter permease</fullName>
    </submittedName>
</protein>
<dbReference type="EMBL" id="NRST01000001">
    <property type="protein sequence ID" value="PAW58876.1"/>
    <property type="molecule type" value="Genomic_DNA"/>
</dbReference>
<gene>
    <name evidence="9" type="ORF">CKQ80_27500</name>
</gene>
<keyword evidence="6 7" id="KW-0472">Membrane</keyword>
<name>A0A2A2PTA5_9PSED</name>
<evidence type="ECO:0000256" key="1">
    <source>
        <dbReference type="ARBA" id="ARBA00004651"/>
    </source>
</evidence>
<comment type="subcellular location">
    <subcellularLocation>
        <location evidence="1 7">Cell membrane</location>
        <topology evidence="1 7">Multi-pass membrane protein</topology>
    </subcellularLocation>
</comment>
<dbReference type="GO" id="GO:0055085">
    <property type="term" value="P:transmembrane transport"/>
    <property type="evidence" value="ECO:0007669"/>
    <property type="project" value="InterPro"/>
</dbReference>
<dbReference type="Proteomes" id="UP000217830">
    <property type="component" value="Unassembled WGS sequence"/>
</dbReference>
<sequence length="291" mass="31823">MNRSKTTVRNDYIAEHLLEPGTVMQPARLPAWQQVTRHDAIRRAFILLILALVWELYARWLNNSLMVPTLSSIIAALVHSIGNGVLPHRMLNSLVMLLEGYAIGVVSAIVLTTLAITTRFGSDLLTTLTAMFNPLPAIALLPLALLWFGLGNGSMLFVVAHSVLWPLALNVHAGYKGVSETLRMAGRNPGLKPVSYVARVLFPAAMPAVISGLKVSWAFGWRTLIAAELVFGASSSGGGIGWFIFEKRNDLEIPDVFAGLLVIVFIGLAVEGFVFRELESRTVHRWGMVRG</sequence>
<evidence type="ECO:0000256" key="4">
    <source>
        <dbReference type="ARBA" id="ARBA00022692"/>
    </source>
</evidence>
<dbReference type="GO" id="GO:0005886">
    <property type="term" value="C:plasma membrane"/>
    <property type="evidence" value="ECO:0007669"/>
    <property type="project" value="UniProtKB-SubCell"/>
</dbReference>
<dbReference type="RefSeq" id="WP_095669152.1">
    <property type="nucleotide sequence ID" value="NZ_NRSS01000004.1"/>
</dbReference>
<reference evidence="9 10" key="1">
    <citation type="submission" date="2017-08" db="EMBL/GenBank/DDBJ databases">
        <title>Draft Genome Sequence of Pseudomonas moraviensis TYU6, isolated from Taxus cuspidata by using PacBio Single-Molecule Real-Time Technology.</title>
        <authorList>
            <person name="Baek K.-H."/>
            <person name="Mishra A.K."/>
        </authorList>
    </citation>
    <scope>NUCLEOTIDE SEQUENCE [LARGE SCALE GENOMIC DNA]</scope>
    <source>
        <strain evidence="9 10">TYU6</strain>
    </source>
</reference>
<evidence type="ECO:0000313" key="9">
    <source>
        <dbReference type="EMBL" id="PAW58876.1"/>
    </source>
</evidence>
<evidence type="ECO:0000256" key="3">
    <source>
        <dbReference type="ARBA" id="ARBA00022475"/>
    </source>
</evidence>
<evidence type="ECO:0000256" key="2">
    <source>
        <dbReference type="ARBA" id="ARBA00022448"/>
    </source>
</evidence>
<feature type="transmembrane region" description="Helical" evidence="7">
    <location>
        <begin position="257"/>
        <end position="275"/>
    </location>
</feature>
<organism evidence="9 10">
    <name type="scientific">Pseudomonas moraviensis</name>
    <dbReference type="NCBI Taxonomy" id="321662"/>
    <lineage>
        <taxon>Bacteria</taxon>
        <taxon>Pseudomonadati</taxon>
        <taxon>Pseudomonadota</taxon>
        <taxon>Gammaproteobacteria</taxon>
        <taxon>Pseudomonadales</taxon>
        <taxon>Pseudomonadaceae</taxon>
        <taxon>Pseudomonas</taxon>
    </lineage>
</organism>
<feature type="transmembrane region" description="Helical" evidence="7">
    <location>
        <begin position="40"/>
        <end position="58"/>
    </location>
</feature>
<proteinExistence type="inferred from homology"/>
<evidence type="ECO:0000256" key="5">
    <source>
        <dbReference type="ARBA" id="ARBA00022989"/>
    </source>
</evidence>
<feature type="transmembrane region" description="Helical" evidence="7">
    <location>
        <begin position="196"/>
        <end position="219"/>
    </location>
</feature>
<dbReference type="SUPFAM" id="SSF161098">
    <property type="entry name" value="MetI-like"/>
    <property type="match status" value="1"/>
</dbReference>
<keyword evidence="5 7" id="KW-1133">Transmembrane helix</keyword>
<feature type="transmembrane region" description="Helical" evidence="7">
    <location>
        <begin position="155"/>
        <end position="175"/>
    </location>
</feature>
<feature type="transmembrane region" description="Helical" evidence="7">
    <location>
        <begin position="94"/>
        <end position="116"/>
    </location>
</feature>
<keyword evidence="2 7" id="KW-0813">Transport</keyword>
<evidence type="ECO:0000259" key="8">
    <source>
        <dbReference type="PROSITE" id="PS50928"/>
    </source>
</evidence>
<keyword evidence="3" id="KW-1003">Cell membrane</keyword>
<evidence type="ECO:0000256" key="6">
    <source>
        <dbReference type="ARBA" id="ARBA00023136"/>
    </source>
</evidence>
<keyword evidence="4 7" id="KW-0812">Transmembrane</keyword>
<dbReference type="Gene3D" id="1.10.3720.10">
    <property type="entry name" value="MetI-like"/>
    <property type="match status" value="1"/>
</dbReference>
<dbReference type="InterPro" id="IPR000515">
    <property type="entry name" value="MetI-like"/>
</dbReference>
<dbReference type="InterPro" id="IPR035906">
    <property type="entry name" value="MetI-like_sf"/>
</dbReference>
<dbReference type="PANTHER" id="PTHR30151">
    <property type="entry name" value="ALKANE SULFONATE ABC TRANSPORTER-RELATED, MEMBRANE SUBUNIT"/>
    <property type="match status" value="1"/>
</dbReference>
<feature type="transmembrane region" description="Helical" evidence="7">
    <location>
        <begin position="65"/>
        <end position="82"/>
    </location>
</feature>
<feature type="transmembrane region" description="Helical" evidence="7">
    <location>
        <begin position="128"/>
        <end position="149"/>
    </location>
</feature>
<accession>A0A2A2PTA5</accession>
<feature type="domain" description="ABC transmembrane type-1" evidence="8">
    <location>
        <begin position="86"/>
        <end position="274"/>
    </location>
</feature>
<dbReference type="AlphaFoldDB" id="A0A2A2PTA5"/>
<comment type="caution">
    <text evidence="9">The sequence shown here is derived from an EMBL/GenBank/DDBJ whole genome shotgun (WGS) entry which is preliminary data.</text>
</comment>
<dbReference type="PANTHER" id="PTHR30151:SF16">
    <property type="entry name" value="ABC TRANSPORTER PERMEASE PROTEIN"/>
    <property type="match status" value="1"/>
</dbReference>
<comment type="similarity">
    <text evidence="7">Belongs to the binding-protein-dependent transport system permease family.</text>
</comment>
<dbReference type="PROSITE" id="PS50928">
    <property type="entry name" value="ABC_TM1"/>
    <property type="match status" value="1"/>
</dbReference>
<evidence type="ECO:0000256" key="7">
    <source>
        <dbReference type="RuleBase" id="RU363032"/>
    </source>
</evidence>
<keyword evidence="10" id="KW-1185">Reference proteome</keyword>
<dbReference type="Pfam" id="PF00528">
    <property type="entry name" value="BPD_transp_1"/>
    <property type="match status" value="1"/>
</dbReference>
<evidence type="ECO:0000313" key="10">
    <source>
        <dbReference type="Proteomes" id="UP000217830"/>
    </source>
</evidence>